<dbReference type="Proteomes" id="UP000000689">
    <property type="component" value="Chromosome 7"/>
</dbReference>
<evidence type="ECO:0000259" key="9">
    <source>
        <dbReference type="Pfam" id="PF18471"/>
    </source>
</evidence>
<protein>
    <recommendedName>
        <fullName evidence="7">Large ribosomal subunit protein bL27m</fullName>
    </recommendedName>
    <alternativeName>
        <fullName evidence="8">54S ribosomal protein L2, mitochondrial</fullName>
    </alternativeName>
</protein>
<organism evidence="10 11">
    <name type="scientific">Naumovozyma dairenensis (strain ATCC 10597 / BCRC 20456 / CBS 421 / NBRC 0211 / NRRL Y-12639)</name>
    <name type="common">Saccharomyces dairenensis</name>
    <dbReference type="NCBI Taxonomy" id="1071378"/>
    <lineage>
        <taxon>Eukaryota</taxon>
        <taxon>Fungi</taxon>
        <taxon>Dikarya</taxon>
        <taxon>Ascomycota</taxon>
        <taxon>Saccharomycotina</taxon>
        <taxon>Saccharomycetes</taxon>
        <taxon>Saccharomycetales</taxon>
        <taxon>Saccharomycetaceae</taxon>
        <taxon>Naumovozyma</taxon>
    </lineage>
</organism>
<dbReference type="SUPFAM" id="SSF110324">
    <property type="entry name" value="Ribosomal L27 protein-like"/>
    <property type="match status" value="1"/>
</dbReference>
<dbReference type="PRINTS" id="PR00063">
    <property type="entry name" value="RIBOSOMALL27"/>
</dbReference>
<evidence type="ECO:0000256" key="8">
    <source>
        <dbReference type="ARBA" id="ARBA00035465"/>
    </source>
</evidence>
<dbReference type="PROSITE" id="PS00831">
    <property type="entry name" value="RIBOSOMAL_L27"/>
    <property type="match status" value="1"/>
</dbReference>
<evidence type="ECO:0000256" key="5">
    <source>
        <dbReference type="ARBA" id="ARBA00023128"/>
    </source>
</evidence>
<dbReference type="Pfam" id="PF18471">
    <property type="entry name" value="Ribosomal_L27_C"/>
    <property type="match status" value="1"/>
</dbReference>
<dbReference type="HOGENOM" id="CLU_063752_0_0_1"/>
<dbReference type="GeneID" id="11497191"/>
<dbReference type="EMBL" id="HE580273">
    <property type="protein sequence ID" value="CCD25795.2"/>
    <property type="molecule type" value="Genomic_DNA"/>
</dbReference>
<dbReference type="GO" id="GO:0033617">
    <property type="term" value="P:mitochondrial respiratory chain complex IV assembly"/>
    <property type="evidence" value="ECO:0007669"/>
    <property type="project" value="EnsemblFungi"/>
</dbReference>
<dbReference type="NCBIfam" id="TIGR00062">
    <property type="entry name" value="L27"/>
    <property type="match status" value="1"/>
</dbReference>
<evidence type="ECO:0000256" key="4">
    <source>
        <dbReference type="ARBA" id="ARBA00022980"/>
    </source>
</evidence>
<keyword evidence="4" id="KW-0689">Ribosomal protein</keyword>
<keyword evidence="5" id="KW-0496">Mitochondrion</keyword>
<dbReference type="RefSeq" id="XP_003671038.2">
    <property type="nucleotide sequence ID" value="XM_003670990.2"/>
</dbReference>
<keyword evidence="6" id="KW-0687">Ribonucleoprotein</keyword>
<dbReference type="GO" id="GO:0006412">
    <property type="term" value="P:translation"/>
    <property type="evidence" value="ECO:0007669"/>
    <property type="project" value="InterPro"/>
</dbReference>
<dbReference type="InterPro" id="IPR001684">
    <property type="entry name" value="Ribosomal_bL27"/>
</dbReference>
<evidence type="ECO:0000256" key="3">
    <source>
        <dbReference type="ARBA" id="ARBA00022946"/>
    </source>
</evidence>
<gene>
    <name evidence="10" type="primary">NDAI0G00190</name>
    <name evidence="10" type="ordered locus">NDAI_0G00190</name>
</gene>
<evidence type="ECO:0000256" key="1">
    <source>
        <dbReference type="ARBA" id="ARBA00004173"/>
    </source>
</evidence>
<reference evidence="10 11" key="1">
    <citation type="journal article" date="2011" name="Proc. Natl. Acad. Sci. U.S.A.">
        <title>Evolutionary erosion of yeast sex chromosomes by mating-type switching accidents.</title>
        <authorList>
            <person name="Gordon J.L."/>
            <person name="Armisen D."/>
            <person name="Proux-Wera E."/>
            <person name="Oheigeartaigh S.S."/>
            <person name="Byrne K.P."/>
            <person name="Wolfe K.H."/>
        </authorList>
    </citation>
    <scope>NUCLEOTIDE SEQUENCE [LARGE SCALE GENOMIC DNA]</scope>
    <source>
        <strain evidence="11">ATCC 10597 / BCRC 20456 / CBS 421 / NBRC 0211 / NRRL Y-12639</strain>
    </source>
</reference>
<dbReference type="GO" id="GO:0005762">
    <property type="term" value="C:mitochondrial large ribosomal subunit"/>
    <property type="evidence" value="ECO:0007669"/>
    <property type="project" value="EnsemblFungi"/>
</dbReference>
<dbReference type="PANTHER" id="PTHR15893:SF0">
    <property type="entry name" value="LARGE RIBOSOMAL SUBUNIT PROTEIN BL27M"/>
    <property type="match status" value="1"/>
</dbReference>
<evidence type="ECO:0000256" key="6">
    <source>
        <dbReference type="ARBA" id="ARBA00023274"/>
    </source>
</evidence>
<dbReference type="OMA" id="YLDPFHP"/>
<dbReference type="Pfam" id="PF01016">
    <property type="entry name" value="Ribosomal_L27"/>
    <property type="match status" value="1"/>
</dbReference>
<evidence type="ECO:0000256" key="7">
    <source>
        <dbReference type="ARBA" id="ARBA00035267"/>
    </source>
</evidence>
<dbReference type="PANTHER" id="PTHR15893">
    <property type="entry name" value="RIBOSOMAL PROTEIN L27"/>
    <property type="match status" value="1"/>
</dbReference>
<feature type="domain" description="Large ribosomal subunit protein bL27m C-terminal" evidence="9">
    <location>
        <begin position="126"/>
        <end position="373"/>
    </location>
</feature>
<dbReference type="STRING" id="1071378.G0WDD4"/>
<dbReference type="AlphaFoldDB" id="G0WDD4"/>
<evidence type="ECO:0000313" key="10">
    <source>
        <dbReference type="EMBL" id="CCD25795.2"/>
    </source>
</evidence>
<dbReference type="InterPro" id="IPR041244">
    <property type="entry name" value="Ribosomal_bL27m_C"/>
</dbReference>
<dbReference type="Gene3D" id="2.40.50.100">
    <property type="match status" value="1"/>
</dbReference>
<dbReference type="OrthoDB" id="1867012at2759"/>
<dbReference type="eggNOG" id="KOG4600">
    <property type="taxonomic scope" value="Eukaryota"/>
</dbReference>
<keyword evidence="3" id="KW-0809">Transit peptide</keyword>
<evidence type="ECO:0000256" key="2">
    <source>
        <dbReference type="ARBA" id="ARBA00010797"/>
    </source>
</evidence>
<dbReference type="KEGG" id="ndi:NDAI_0G00190"/>
<dbReference type="FunFam" id="2.40.50.100:FF:000042">
    <property type="entry name" value="50S ribosomal protein L27"/>
    <property type="match status" value="1"/>
</dbReference>
<accession>G0WDD4</accession>
<dbReference type="GO" id="GO:0003735">
    <property type="term" value="F:structural constituent of ribosome"/>
    <property type="evidence" value="ECO:0007669"/>
    <property type="project" value="EnsemblFungi"/>
</dbReference>
<keyword evidence="11" id="KW-1185">Reference proteome</keyword>
<comment type="similarity">
    <text evidence="2">Belongs to the bacterial ribosomal protein bL27 family.</text>
</comment>
<dbReference type="InterPro" id="IPR018261">
    <property type="entry name" value="Ribosomal_bL27_CS"/>
</dbReference>
<evidence type="ECO:0000313" key="11">
    <source>
        <dbReference type="Proteomes" id="UP000000689"/>
    </source>
</evidence>
<proteinExistence type="inferred from homology"/>
<comment type="subcellular location">
    <subcellularLocation>
        <location evidence="1">Mitochondrion</location>
    </subcellularLocation>
</comment>
<sequence>MSSLVKRFACVIVQQVRHSTKRAAGSRTSMKDSAGRRLGPKKYEGQQVKTGQILMRQRGTKFYPGENVGIGKDHTLFALEPGIVRYYLDPFHPKRKFLGVALSRDYSLPKDHFAPNVRRFGRVEIKNEKVAQMEEETLPRKQDLLKSSILEKLQSRDSKRVELEDQYSKLVKDQFKLPITDEEDLPLATKYLARLRSSLKNGFPLEDAQFYSKCYLEMNMKLKSQKEKWSQDIIEKEQTRIAELTTLLDKSVSFSNKLDLIPYLSQETRNNLKSEFIDKLRTNFPEIKTKKDRKAIKELFNDANRFLTLSEEVKLRRTYLKPIMSESLEDTLIKDKNIDKKTMKKITIIKRFNYERHRVDTIVRTNSAFLNKL</sequence>
<name>G0WDD4_NAUDC</name>